<proteinExistence type="predicted"/>
<dbReference type="GO" id="GO:0098609">
    <property type="term" value="P:cell-cell adhesion"/>
    <property type="evidence" value="ECO:0007669"/>
    <property type="project" value="TreeGrafter"/>
</dbReference>
<keyword evidence="4" id="KW-1015">Disulfide bond</keyword>
<dbReference type="OrthoDB" id="410592at2759"/>
<dbReference type="GO" id="GO:0005925">
    <property type="term" value="C:focal adhesion"/>
    <property type="evidence" value="ECO:0007669"/>
    <property type="project" value="TreeGrafter"/>
</dbReference>
<dbReference type="GO" id="GO:0007229">
    <property type="term" value="P:integrin-mediated signaling pathway"/>
    <property type="evidence" value="ECO:0007669"/>
    <property type="project" value="UniProtKB-KW"/>
</dbReference>
<dbReference type="SUPFAM" id="SSF69179">
    <property type="entry name" value="Integrin domains"/>
    <property type="match status" value="1"/>
</dbReference>
<dbReference type="Proteomes" id="UP001148018">
    <property type="component" value="Unassembled WGS sequence"/>
</dbReference>
<feature type="chain" id="PRO_5040176722" description="Integrin beta N-terminal domain-containing protein" evidence="6">
    <location>
        <begin position="23"/>
        <end position="283"/>
    </location>
</feature>
<dbReference type="PANTHER" id="PTHR10082">
    <property type="entry name" value="INTEGRIN BETA SUBUNIT"/>
    <property type="match status" value="1"/>
</dbReference>
<dbReference type="Gene3D" id="2.60.40.1510">
    <property type="entry name" value="ntegrin, alpha v. Chain A, domain 3"/>
    <property type="match status" value="1"/>
</dbReference>
<accession>A0A9Q0DYD6</accession>
<keyword evidence="6" id="KW-0732">Signal</keyword>
<evidence type="ECO:0000256" key="4">
    <source>
        <dbReference type="ARBA" id="ARBA00023157"/>
    </source>
</evidence>
<dbReference type="InterPro" id="IPR015812">
    <property type="entry name" value="Integrin_bsu"/>
</dbReference>
<evidence type="ECO:0000313" key="8">
    <source>
        <dbReference type="EMBL" id="KAJ3597889.1"/>
    </source>
</evidence>
<organism evidence="8 9">
    <name type="scientific">Muraenolepis orangiensis</name>
    <name type="common">Patagonian moray cod</name>
    <dbReference type="NCBI Taxonomy" id="630683"/>
    <lineage>
        <taxon>Eukaryota</taxon>
        <taxon>Metazoa</taxon>
        <taxon>Chordata</taxon>
        <taxon>Craniata</taxon>
        <taxon>Vertebrata</taxon>
        <taxon>Euteleostomi</taxon>
        <taxon>Actinopterygii</taxon>
        <taxon>Neopterygii</taxon>
        <taxon>Teleostei</taxon>
        <taxon>Neoteleostei</taxon>
        <taxon>Acanthomorphata</taxon>
        <taxon>Zeiogadaria</taxon>
        <taxon>Gadariae</taxon>
        <taxon>Gadiformes</taxon>
        <taxon>Muraenolepidoidei</taxon>
        <taxon>Muraenolepididae</taxon>
        <taxon>Muraenolepis</taxon>
    </lineage>
</organism>
<keyword evidence="9" id="KW-1185">Reference proteome</keyword>
<dbReference type="Pfam" id="PF17205">
    <property type="entry name" value="PSI_integrin"/>
    <property type="match status" value="1"/>
</dbReference>
<evidence type="ECO:0000256" key="1">
    <source>
        <dbReference type="ARBA" id="ARBA00004479"/>
    </source>
</evidence>
<evidence type="ECO:0000256" key="5">
    <source>
        <dbReference type="ARBA" id="ARBA00023180"/>
    </source>
</evidence>
<dbReference type="GO" id="GO:0007160">
    <property type="term" value="P:cell-matrix adhesion"/>
    <property type="evidence" value="ECO:0007669"/>
    <property type="project" value="TreeGrafter"/>
</dbReference>
<evidence type="ECO:0000313" key="9">
    <source>
        <dbReference type="Proteomes" id="UP001148018"/>
    </source>
</evidence>
<gene>
    <name evidence="8" type="ORF">NHX12_001405</name>
</gene>
<keyword evidence="2" id="KW-0401">Integrin</keyword>
<feature type="domain" description="Integrin beta N-terminal" evidence="7">
    <location>
        <begin position="26"/>
        <end position="68"/>
    </location>
</feature>
<dbReference type="GO" id="GO:0005178">
    <property type="term" value="F:integrin binding"/>
    <property type="evidence" value="ECO:0007669"/>
    <property type="project" value="TreeGrafter"/>
</dbReference>
<dbReference type="GO" id="GO:0033627">
    <property type="term" value="P:cell adhesion mediated by integrin"/>
    <property type="evidence" value="ECO:0007669"/>
    <property type="project" value="TreeGrafter"/>
</dbReference>
<dbReference type="InterPro" id="IPR033760">
    <property type="entry name" value="Integrin_beta_N"/>
</dbReference>
<name>A0A9Q0DYD6_9TELE</name>
<reference evidence="8" key="1">
    <citation type="submission" date="2022-07" db="EMBL/GenBank/DDBJ databases">
        <title>Chromosome-level genome of Muraenolepis orangiensis.</title>
        <authorList>
            <person name="Kim J."/>
        </authorList>
    </citation>
    <scope>NUCLEOTIDE SEQUENCE</scope>
    <source>
        <strain evidence="8">KU_S4_2022</strain>
        <tissue evidence="8">Muscle</tissue>
    </source>
</reference>
<dbReference type="Gene3D" id="3.30.1680.10">
    <property type="entry name" value="ligand-binding face of the semaphorins, domain 2"/>
    <property type="match status" value="1"/>
</dbReference>
<sequence>MELRLSVLLSVLLLGLVCPNWAHKGRCPHKQTCDKCIQAGPECAWCTQLDITVPRCNTEDKLVKGGCDGHIYNPKGGLRSITNESRTQADQPVQATLVQLALRPGVVQSVLVTLPKVQEKTPELTLETSPVPEHVNITFNDTANPWIKQVNVEATRCTHGNGSWTVTITPTGYALLLELQLTVECACECTKGRQENSPACGGRGSLECGRCACSAPYTGGRCQKGGPEPTPGDEGCRPAPGGPVCSGRGTCEDGYCNCGPARRYTGVYCQCSDFDCPLANSRY</sequence>
<dbReference type="AlphaFoldDB" id="A0A9Q0DYD6"/>
<evidence type="ECO:0000256" key="6">
    <source>
        <dbReference type="SAM" id="SignalP"/>
    </source>
</evidence>
<dbReference type="Gene3D" id="2.10.25.10">
    <property type="entry name" value="Laminin"/>
    <property type="match status" value="1"/>
</dbReference>
<keyword evidence="5" id="KW-0325">Glycoprotein</keyword>
<evidence type="ECO:0000256" key="3">
    <source>
        <dbReference type="ARBA" id="ARBA00023136"/>
    </source>
</evidence>
<comment type="subcellular location">
    <subcellularLocation>
        <location evidence="1">Membrane</location>
        <topology evidence="1">Single-pass type I membrane protein</topology>
    </subcellularLocation>
</comment>
<dbReference type="GO" id="GO:0016477">
    <property type="term" value="P:cell migration"/>
    <property type="evidence" value="ECO:0007669"/>
    <property type="project" value="TreeGrafter"/>
</dbReference>
<comment type="caution">
    <text evidence="8">The sequence shown here is derived from an EMBL/GenBank/DDBJ whole genome shotgun (WGS) entry which is preliminary data.</text>
</comment>
<dbReference type="SUPFAM" id="SSF103575">
    <property type="entry name" value="Plexin repeat"/>
    <property type="match status" value="1"/>
</dbReference>
<dbReference type="EMBL" id="JANIIK010000109">
    <property type="protein sequence ID" value="KAJ3597889.1"/>
    <property type="molecule type" value="Genomic_DNA"/>
</dbReference>
<dbReference type="GO" id="GO:0008305">
    <property type="term" value="C:integrin complex"/>
    <property type="evidence" value="ECO:0007669"/>
    <property type="project" value="TreeGrafter"/>
</dbReference>
<keyword evidence="3" id="KW-0472">Membrane</keyword>
<dbReference type="InterPro" id="IPR032695">
    <property type="entry name" value="Integrin_dom_sf"/>
</dbReference>
<dbReference type="PRINTS" id="PR01186">
    <property type="entry name" value="INTEGRINB"/>
</dbReference>
<protein>
    <recommendedName>
        <fullName evidence="7">Integrin beta N-terminal domain-containing protein</fullName>
    </recommendedName>
</protein>
<feature type="signal peptide" evidence="6">
    <location>
        <begin position="1"/>
        <end position="22"/>
    </location>
</feature>
<dbReference type="GO" id="GO:0009986">
    <property type="term" value="C:cell surface"/>
    <property type="evidence" value="ECO:0007669"/>
    <property type="project" value="TreeGrafter"/>
</dbReference>
<evidence type="ECO:0000256" key="2">
    <source>
        <dbReference type="ARBA" id="ARBA00023037"/>
    </source>
</evidence>
<evidence type="ECO:0000259" key="7">
    <source>
        <dbReference type="Pfam" id="PF17205"/>
    </source>
</evidence>
<dbReference type="PANTHER" id="PTHR10082:SF60">
    <property type="entry name" value="INTEGRIN BETA-PS"/>
    <property type="match status" value="1"/>
</dbReference>